<dbReference type="Pfam" id="PF17064">
    <property type="entry name" value="QVR"/>
    <property type="match status" value="1"/>
</dbReference>
<reference evidence="4" key="2">
    <citation type="submission" date="2020-11" db="EMBL/GenBank/DDBJ databases">
        <authorList>
            <person name="McCartney M.A."/>
            <person name="Auch B."/>
            <person name="Kono T."/>
            <person name="Mallez S."/>
            <person name="Becker A."/>
            <person name="Gohl D.M."/>
            <person name="Silverstein K.A.T."/>
            <person name="Koren S."/>
            <person name="Bechman K.B."/>
            <person name="Herman A."/>
            <person name="Abrahante J.E."/>
            <person name="Garbe J."/>
        </authorList>
    </citation>
    <scope>NUCLEOTIDE SEQUENCE</scope>
    <source>
        <strain evidence="4">Duluth1</strain>
        <tissue evidence="4">Whole animal</tissue>
    </source>
</reference>
<dbReference type="InterPro" id="IPR050975">
    <property type="entry name" value="Sleep_regulator"/>
</dbReference>
<evidence type="ECO:0000256" key="2">
    <source>
        <dbReference type="ARBA" id="ARBA00023180"/>
    </source>
</evidence>
<evidence type="ECO:0000313" key="4">
    <source>
        <dbReference type="EMBL" id="KAH3714980.1"/>
    </source>
</evidence>
<dbReference type="GO" id="GO:0030431">
    <property type="term" value="P:sleep"/>
    <property type="evidence" value="ECO:0007669"/>
    <property type="project" value="InterPro"/>
</dbReference>
<dbReference type="PANTHER" id="PTHR33562">
    <property type="entry name" value="ATILLA, ISOFORM B-RELATED-RELATED"/>
    <property type="match status" value="1"/>
</dbReference>
<organism evidence="4 5">
    <name type="scientific">Dreissena polymorpha</name>
    <name type="common">Zebra mussel</name>
    <name type="synonym">Mytilus polymorpha</name>
    <dbReference type="NCBI Taxonomy" id="45954"/>
    <lineage>
        <taxon>Eukaryota</taxon>
        <taxon>Metazoa</taxon>
        <taxon>Spiralia</taxon>
        <taxon>Lophotrochozoa</taxon>
        <taxon>Mollusca</taxon>
        <taxon>Bivalvia</taxon>
        <taxon>Autobranchia</taxon>
        <taxon>Heteroconchia</taxon>
        <taxon>Euheterodonta</taxon>
        <taxon>Imparidentia</taxon>
        <taxon>Neoheterodontei</taxon>
        <taxon>Myida</taxon>
        <taxon>Dreissenoidea</taxon>
        <taxon>Dreissenidae</taxon>
        <taxon>Dreissena</taxon>
    </lineage>
</organism>
<feature type="chain" id="PRO_5039490223" description="Protein quiver" evidence="3">
    <location>
        <begin position="22"/>
        <end position="129"/>
    </location>
</feature>
<evidence type="ECO:0008006" key="6">
    <source>
        <dbReference type="Google" id="ProtNLM"/>
    </source>
</evidence>
<keyword evidence="2" id="KW-0325">Glycoprotein</keyword>
<evidence type="ECO:0000256" key="3">
    <source>
        <dbReference type="SAM" id="SignalP"/>
    </source>
</evidence>
<dbReference type="EMBL" id="JAIWYP010000013">
    <property type="protein sequence ID" value="KAH3714980.1"/>
    <property type="molecule type" value="Genomic_DNA"/>
</dbReference>
<keyword evidence="5" id="KW-1185">Reference proteome</keyword>
<accession>A0A9D4HCE9</accession>
<keyword evidence="1 3" id="KW-0732">Signal</keyword>
<reference evidence="4" key="1">
    <citation type="journal article" date="2019" name="bioRxiv">
        <title>The Genome of the Zebra Mussel, Dreissena polymorpha: A Resource for Invasive Species Research.</title>
        <authorList>
            <person name="McCartney M.A."/>
            <person name="Auch B."/>
            <person name="Kono T."/>
            <person name="Mallez S."/>
            <person name="Zhang Y."/>
            <person name="Obille A."/>
            <person name="Becker A."/>
            <person name="Abrahante J.E."/>
            <person name="Garbe J."/>
            <person name="Badalamenti J.P."/>
            <person name="Herman A."/>
            <person name="Mangelson H."/>
            <person name="Liachko I."/>
            <person name="Sullivan S."/>
            <person name="Sone E.D."/>
            <person name="Koren S."/>
            <person name="Silverstein K.A.T."/>
            <person name="Beckman K.B."/>
            <person name="Gohl D.M."/>
        </authorList>
    </citation>
    <scope>NUCLEOTIDE SEQUENCE</scope>
    <source>
        <strain evidence="4">Duluth1</strain>
        <tissue evidence="4">Whole animal</tissue>
    </source>
</reference>
<evidence type="ECO:0000313" key="5">
    <source>
        <dbReference type="Proteomes" id="UP000828390"/>
    </source>
</evidence>
<comment type="caution">
    <text evidence="4">The sequence shown here is derived from an EMBL/GenBank/DDBJ whole genome shotgun (WGS) entry which is preliminary data.</text>
</comment>
<gene>
    <name evidence="4" type="ORF">DPMN_057683</name>
</gene>
<proteinExistence type="predicted"/>
<protein>
    <recommendedName>
        <fullName evidence="6">Protein quiver</fullName>
    </recommendedName>
</protein>
<sequence length="129" mass="14677">MLRKLLIYSVLCIGFVHQCTALACYNCSSHTLPGDCGDTFRLQANNKTYIHEECESCVKIYTKATKLYERKCKPKRPDGFNFTVGCKYDNERITCHCHDNLCNVAARDFMSFAHLCVSCVILLFSSLSK</sequence>
<dbReference type="GO" id="GO:0032222">
    <property type="term" value="P:regulation of synaptic transmission, cholinergic"/>
    <property type="evidence" value="ECO:0007669"/>
    <property type="project" value="InterPro"/>
</dbReference>
<evidence type="ECO:0000256" key="1">
    <source>
        <dbReference type="ARBA" id="ARBA00022729"/>
    </source>
</evidence>
<dbReference type="PROSITE" id="PS51257">
    <property type="entry name" value="PROKAR_LIPOPROTEIN"/>
    <property type="match status" value="1"/>
</dbReference>
<feature type="signal peptide" evidence="3">
    <location>
        <begin position="1"/>
        <end position="21"/>
    </location>
</feature>
<dbReference type="InterPro" id="IPR031424">
    <property type="entry name" value="QVR-like"/>
</dbReference>
<dbReference type="Proteomes" id="UP000828390">
    <property type="component" value="Unassembled WGS sequence"/>
</dbReference>
<dbReference type="AlphaFoldDB" id="A0A9D4HCE9"/>
<name>A0A9D4HCE9_DREPO</name>